<feature type="transmembrane region" description="Helical" evidence="3">
    <location>
        <begin position="1321"/>
        <end position="1341"/>
    </location>
</feature>
<dbReference type="InterPro" id="IPR001368">
    <property type="entry name" value="TNFR/NGFR_Cys_rich_reg"/>
</dbReference>
<dbReference type="OrthoDB" id="294903at2759"/>
<sequence>MYISIFVIQILNVALATLDCSSIKGTALNSYAYKTDGSVQFEFTLQSGGNVDIIFPNFWNGSPSISPLIMGTSSCRETSLNIGCIQENQKFTCSLTAGNLIIRCINVRGPHTNKPIGNFNIQFASQSCDNIQIRNFQPYGGSVVFSSNSTTGLYPNTDKLQMIWENIVLPISFNSNPRIEVSILSNGEFVTSQTVKGYVSATSIGLLESLSVSTPSLIKAQMPQSIAIKDVPIKLYMESLKVMGNTQPIQSQIDFKDSNDILQYQILFPTISVLNDQLSASLTIDSTEINIYTKYTFSIIIKNALNSAGFVRIALTNTLLSSTLICYCDNQVSIPVIASEYIDIGGCLTTVGTHNIAILNVLNPVSTISTITISYIQTMQNNFSVDRITNFQYKSPSFTPGNLNIQYERFGSNFDVVGDHSFFILKITPKNSIPALGILKMEIPQQIKFINQNTQTCNTDGYGCQIQTISDQVLEFKFSSLIQASKLFTISSISIPIRNPFDTSLTNNFKFSTYDQFNNIIDVISNVQGYSVNTRSSFDGLIIIESKEPFKNGQSNTFYFTIKTKTPQFYPIQMTVKVGDLTINNNPQCKLEGAIIKTCTKISSNQLDILLESTDQVLQPTTLKLTVSTIKCKDTMTKSQDFEFSTKSTNGLMSYQLGPYISNIQFGDITQTDLIVDKQYYGATSAIYQFNFALQNPLSESNYQINILFPFNLPSSGFSCKDTSNNKLHCSVQSNNILVLTGPFDSNQLKYNVIVNEIPTPQNEQQPRTFTIKTYRKIDNQVYLVDSSLNGAFQFNIFCPQLNNCRTCSIIASDNVQCQTCYTSEISKFIYMKSTACVDNCGSGYYQNEQELLCQQCPKNCQICQPINNILICNKCFSNFKYQDSICVDSCGDTYYLPLTTIDKCEKCDSECILCSMNSSYCSKCQANIPLYNYKCYKEGCLQGYYQTYNQNKVLICEVCPATCISCIQNDQCTQCQPGQYSLSGTCRADCPSGFFVNEETMKCKPCIAGCSQCSNEQTCVKCQDGFLLKLQSCVLTCGEQYYVDATQTSCLKCNQNCQTCELKDQKQMCTSCIKTYFFSDFSCLQQCQSNYYSINQECLQCSQNCLTCKDTSQTCTSCQVQGDTPLFLDGTICVSKCSDTYFSDLTSGKCTQCPTTCTQCTSLTNCTQCNQSSKTHYLIQGACREECPNNYQPNGLLCELIPEKIRINLEPNRYIPVPHVMLFTFFTISVLVSKQYKSETYIPGAILGLNAPLIWSSWLTVMFLLHNYYEFFQMYYFWILIGGLTLNLLFNIAHFILVYQNIWNDKDFIQWQASSLKNKVTNYILISLSILIAYPIYKLIMSRYFGFSFFKAKLVDTKAFFYFNCLNGVYITFVNIPIIVSCALIAYNESSLNTQTFISAIDSLIVTFTNILLLIWETQKGEQFFDEFISNYYLNESKQNIEKQEISGFFQHPFDQKLQVEQKFDVSDIDAQAVNQENDITKQKSHEQSHEQSCNLNGISIILSDKNSNPVFKQESQRSQQFPQKQLVPSNLKHTVYFKNIQNNHQENPDNEPPYASPGSDNFSSIKSQTSQHGQNYFNDQSQSPLKDISQIQDSEEPHENSQLSIFDEEKNKSPSKLQKPLSLQKLQDQFNIIPTFENDDNENNSQQINLQIEKAESALKKSQSQLVNNNLGDNNLQSNRKSSQSRREITLQYSQVQSQQLAKSAQFYNEQNRAFSTHKSMSRESLSKDTNKIQQGQLIQQKQSQEKPLAKSFLNQSEQQQQQWDDIKLQSQSQSQTVYNIKNDDFNEIQKQNIDDYSSIPSNQFKPKVEQNNLKEPSRESNQEDDNDDFKLQIGIVDQQPQFDTEDQKDQKRIQILMDSRAIEEEDQQIFQDQIQIQQIKPNRRGVESKGKKTKSEQIKRMKVEKKSEIKNIFDSNDSIHTMSDQDWGDNQISPSEFNQLNQRFEDEQVLDLQIHEPTHSKTQQHYRQAKVKPLDFEFGDENNDEQFYKGQAKVDFTKNFQIKKETKRQQLEKVYLQKLDKNEKLNVGSSKWEFKKKQVNRNHPKDISDAYIDDQIDVEDINF</sequence>
<feature type="compositionally biased region" description="Low complexity" evidence="2">
    <location>
        <begin position="1668"/>
        <end position="1681"/>
    </location>
</feature>
<feature type="transmembrane region" description="Helical" evidence="3">
    <location>
        <begin position="1361"/>
        <end position="1386"/>
    </location>
</feature>
<evidence type="ECO:0000313" key="6">
    <source>
        <dbReference type="EMBL" id="CAD8124509.1"/>
    </source>
</evidence>
<comment type="caution">
    <text evidence="6">The sequence shown here is derived from an EMBL/GenBank/DDBJ whole genome shotgun (WGS) entry which is preliminary data.</text>
</comment>
<keyword evidence="7" id="KW-1185">Reference proteome</keyword>
<feature type="compositionally biased region" description="Basic and acidic residues" evidence="2">
    <location>
        <begin position="1723"/>
        <end position="1733"/>
    </location>
</feature>
<feature type="compositionally biased region" description="Low complexity" evidence="2">
    <location>
        <begin position="1736"/>
        <end position="1745"/>
    </location>
</feature>
<dbReference type="Proteomes" id="UP000692954">
    <property type="component" value="Unassembled WGS sequence"/>
</dbReference>
<proteinExistence type="predicted"/>
<accession>A0A8S1RBV6</accession>
<dbReference type="PANTHER" id="PTHR45739">
    <property type="entry name" value="MATRIX PROTEIN, PUTATIVE-RELATED"/>
    <property type="match status" value="1"/>
</dbReference>
<feature type="region of interest" description="Disordered" evidence="2">
    <location>
        <begin position="1663"/>
        <end position="1691"/>
    </location>
</feature>
<feature type="domain" description="TNFR-Cys" evidence="5">
    <location>
        <begin position="840"/>
        <end position="887"/>
    </location>
</feature>
<dbReference type="SMART" id="SM00261">
    <property type="entry name" value="FU"/>
    <property type="match status" value="8"/>
</dbReference>
<dbReference type="InterPro" id="IPR051561">
    <property type="entry name" value="FRAS1_ECM"/>
</dbReference>
<keyword evidence="4" id="KW-0732">Signal</keyword>
<evidence type="ECO:0000256" key="4">
    <source>
        <dbReference type="SAM" id="SignalP"/>
    </source>
</evidence>
<feature type="chain" id="PRO_5035840709" description="TNFR-Cys domain-containing protein" evidence="4">
    <location>
        <begin position="17"/>
        <end position="2066"/>
    </location>
</feature>
<dbReference type="PROSITE" id="PS50050">
    <property type="entry name" value="TNFR_NGFR_2"/>
    <property type="match status" value="1"/>
</dbReference>
<evidence type="ECO:0000256" key="2">
    <source>
        <dbReference type="SAM" id="MobiDB-lite"/>
    </source>
</evidence>
<keyword evidence="3" id="KW-1133">Transmembrane helix</keyword>
<keyword evidence="3" id="KW-0812">Transmembrane</keyword>
<feature type="transmembrane region" description="Helical" evidence="3">
    <location>
        <begin position="1215"/>
        <end position="1234"/>
    </location>
</feature>
<feature type="repeat" description="TNFR-Cys" evidence="1">
    <location>
        <begin position="840"/>
        <end position="887"/>
    </location>
</feature>
<evidence type="ECO:0000256" key="1">
    <source>
        <dbReference type="PROSITE-ProRule" id="PRU00206"/>
    </source>
</evidence>
<evidence type="ECO:0000313" key="7">
    <source>
        <dbReference type="Proteomes" id="UP000692954"/>
    </source>
</evidence>
<feature type="region of interest" description="Disordered" evidence="2">
    <location>
        <begin position="1718"/>
        <end position="1750"/>
    </location>
</feature>
<reference evidence="6" key="1">
    <citation type="submission" date="2021-01" db="EMBL/GenBank/DDBJ databases">
        <authorList>
            <consortium name="Genoscope - CEA"/>
            <person name="William W."/>
        </authorList>
    </citation>
    <scope>NUCLEOTIDE SEQUENCE</scope>
</reference>
<keyword evidence="3" id="KW-0472">Membrane</keyword>
<feature type="signal peptide" evidence="4">
    <location>
        <begin position="1"/>
        <end position="16"/>
    </location>
</feature>
<dbReference type="PANTHER" id="PTHR45739:SF8">
    <property type="entry name" value="FRAS1-RELATED EXTRACELLULAR MATRIX PROTEIN 1"/>
    <property type="match status" value="1"/>
</dbReference>
<evidence type="ECO:0000256" key="3">
    <source>
        <dbReference type="SAM" id="Phobius"/>
    </source>
</evidence>
<evidence type="ECO:0000259" key="5">
    <source>
        <dbReference type="PROSITE" id="PS50050"/>
    </source>
</evidence>
<dbReference type="CDD" id="cd00064">
    <property type="entry name" value="FU"/>
    <property type="match status" value="2"/>
</dbReference>
<dbReference type="EMBL" id="CAJJDN010000151">
    <property type="protein sequence ID" value="CAD8124509.1"/>
    <property type="molecule type" value="Genomic_DNA"/>
</dbReference>
<feature type="transmembrane region" description="Helical" evidence="3">
    <location>
        <begin position="1276"/>
        <end position="1300"/>
    </location>
</feature>
<name>A0A8S1RBV6_9CILI</name>
<feature type="region of interest" description="Disordered" evidence="2">
    <location>
        <begin position="1544"/>
        <end position="1622"/>
    </location>
</feature>
<feature type="compositionally biased region" description="Polar residues" evidence="2">
    <location>
        <begin position="1560"/>
        <end position="1594"/>
    </location>
</feature>
<protein>
    <recommendedName>
        <fullName evidence="5">TNFR-Cys domain-containing protein</fullName>
    </recommendedName>
</protein>
<feature type="transmembrane region" description="Helical" evidence="3">
    <location>
        <begin position="1398"/>
        <end position="1417"/>
    </location>
</feature>
<gene>
    <name evidence="6" type="ORF">PSON_ATCC_30995.1.T1510110</name>
</gene>
<organism evidence="6 7">
    <name type="scientific">Paramecium sonneborni</name>
    <dbReference type="NCBI Taxonomy" id="65129"/>
    <lineage>
        <taxon>Eukaryota</taxon>
        <taxon>Sar</taxon>
        <taxon>Alveolata</taxon>
        <taxon>Ciliophora</taxon>
        <taxon>Intramacronucleata</taxon>
        <taxon>Oligohymenophorea</taxon>
        <taxon>Peniculida</taxon>
        <taxon>Parameciidae</taxon>
        <taxon>Paramecium</taxon>
    </lineage>
</organism>
<dbReference type="InterPro" id="IPR006212">
    <property type="entry name" value="Furin_repeat"/>
</dbReference>
<feature type="transmembrane region" description="Helical" evidence="3">
    <location>
        <begin position="1246"/>
        <end position="1270"/>
    </location>
</feature>
<comment type="caution">
    <text evidence="1">Lacks conserved residue(s) required for the propagation of feature annotation.</text>
</comment>